<dbReference type="Proteomes" id="UP001597085">
    <property type="component" value="Unassembled WGS sequence"/>
</dbReference>
<keyword evidence="6 10" id="KW-0554">One-carbon metabolism</keyword>
<organism evidence="11 12">
    <name type="scientific">Halobellus rarus</name>
    <dbReference type="NCBI Taxonomy" id="1126237"/>
    <lineage>
        <taxon>Archaea</taxon>
        <taxon>Methanobacteriati</taxon>
        <taxon>Methanobacteriota</taxon>
        <taxon>Stenosarchaea group</taxon>
        <taxon>Halobacteria</taxon>
        <taxon>Halobacteriales</taxon>
        <taxon>Haloferacaceae</taxon>
        <taxon>Halobellus</taxon>
    </lineage>
</organism>
<evidence type="ECO:0000256" key="10">
    <source>
        <dbReference type="HAMAP-Rule" id="MF_00486"/>
    </source>
</evidence>
<dbReference type="InterPro" id="IPR003209">
    <property type="entry name" value="METHMP_CycHdrlase"/>
</dbReference>
<protein>
    <recommendedName>
        <fullName evidence="4 10">Methenyltetrahydromethanopterin cyclohydrolase</fullName>
        <ecNumber evidence="3 10">3.5.4.27</ecNumber>
    </recommendedName>
    <alternativeName>
        <fullName evidence="8 10">Methenyl-H4MPT cyclohydrolase</fullName>
    </alternativeName>
</protein>
<keyword evidence="5 10" id="KW-0963">Cytoplasm</keyword>
<comment type="similarity">
    <text evidence="2 10">Belongs to the MCH family.</text>
</comment>
<sequence>MDSINRMAIELIDEAIDFAEELRVAPHELESGATVLDFGVDAQGGVEAGMLLAEVQTAGLSTVQTRMDDVAGAPTPHVELQTDNPALSLLCSQKAGWELTFEDPPYDGLGSGPARALVAEEDEFHELDYFDEFDLTVLSVEGIDLPGDRIAEHVAERAGVEPSGVFLPAYATGSTVGSVTAAARAAELALFRLFELGYDVRNVQSAFGSAPIAPVSYDESVAMARTNDAVAYGGEVHLTVAEDFEAFDRVPSSAREEYGTPFEEIFDDAGWDFYEVPETIFAPAAVTIDVVDGPTRVLGETDEELLAESFGYRS</sequence>
<dbReference type="Pfam" id="PF02289">
    <property type="entry name" value="MCH"/>
    <property type="match status" value="1"/>
</dbReference>
<evidence type="ECO:0000256" key="4">
    <source>
        <dbReference type="ARBA" id="ARBA00020597"/>
    </source>
</evidence>
<dbReference type="SUPFAM" id="SSF56199">
    <property type="entry name" value="Methenyltetrahydromethanopterin cyclohydrolase"/>
    <property type="match status" value="1"/>
</dbReference>
<evidence type="ECO:0000313" key="12">
    <source>
        <dbReference type="Proteomes" id="UP001597085"/>
    </source>
</evidence>
<comment type="subcellular location">
    <subcellularLocation>
        <location evidence="1 10">Cytoplasm</location>
    </subcellularLocation>
</comment>
<keyword evidence="12" id="KW-1185">Reference proteome</keyword>
<proteinExistence type="inferred from homology"/>
<evidence type="ECO:0000313" key="11">
    <source>
        <dbReference type="EMBL" id="MFD1599257.1"/>
    </source>
</evidence>
<name>A0ABD6CQ87_9EURY</name>
<evidence type="ECO:0000256" key="2">
    <source>
        <dbReference type="ARBA" id="ARBA00006902"/>
    </source>
</evidence>
<dbReference type="EMBL" id="JBHUDK010000008">
    <property type="protein sequence ID" value="MFD1599257.1"/>
    <property type="molecule type" value="Genomic_DNA"/>
</dbReference>
<dbReference type="NCBIfam" id="TIGR03120">
    <property type="entry name" value="one_C_mch"/>
    <property type="match status" value="1"/>
</dbReference>
<evidence type="ECO:0000256" key="7">
    <source>
        <dbReference type="ARBA" id="ARBA00022801"/>
    </source>
</evidence>
<keyword evidence="7 10" id="KW-0378">Hydrolase</keyword>
<comment type="function">
    <text evidence="10">Catalyzes the hydrolysis of methenyl-H(4)MPT(+) to 5-formyl-H(4)MPT.</text>
</comment>
<comment type="caution">
    <text evidence="11">The sequence shown here is derived from an EMBL/GenBank/DDBJ whole genome shotgun (WGS) entry which is preliminary data.</text>
</comment>
<dbReference type="GO" id="GO:0005737">
    <property type="term" value="C:cytoplasm"/>
    <property type="evidence" value="ECO:0007669"/>
    <property type="project" value="UniProtKB-SubCell"/>
</dbReference>
<evidence type="ECO:0000256" key="8">
    <source>
        <dbReference type="ARBA" id="ARBA00030468"/>
    </source>
</evidence>
<dbReference type="Gene3D" id="3.30.1030.10">
    <property type="entry name" value="Methenyltetrahydromethanopterin Cyclohydrolase, Chain A, domain 2"/>
    <property type="match status" value="1"/>
</dbReference>
<dbReference type="RefSeq" id="WP_256422663.1">
    <property type="nucleotide sequence ID" value="NZ_JANHDI010000014.1"/>
</dbReference>
<dbReference type="Gene3D" id="3.10.340.11">
    <property type="entry name" value="Methenyltetrahydromethanopterin Cyclohydrolase, Chain A, domain 1"/>
    <property type="match status" value="1"/>
</dbReference>
<evidence type="ECO:0000256" key="9">
    <source>
        <dbReference type="ARBA" id="ARBA00048684"/>
    </source>
</evidence>
<dbReference type="EC" id="3.5.4.27" evidence="3 10"/>
<dbReference type="HAMAP" id="MF_00486">
    <property type="entry name" value="McH"/>
    <property type="match status" value="1"/>
</dbReference>
<dbReference type="AlphaFoldDB" id="A0ABD6CQ87"/>
<accession>A0ABD6CQ87</accession>
<gene>
    <name evidence="10 11" type="primary">mch</name>
    <name evidence="11" type="ORF">ACFSBX_09855</name>
</gene>
<comment type="catalytic activity">
    <reaction evidence="9 10">
        <text>5,10-methenyl-5,6,7,8-tetrahydromethanopterin + H2O = N(5)-formyl-5,6,7,8-tetrahydromethanopterin + H(+)</text>
        <dbReference type="Rhea" id="RHEA:19053"/>
        <dbReference type="ChEBI" id="CHEBI:15377"/>
        <dbReference type="ChEBI" id="CHEBI:15378"/>
        <dbReference type="ChEBI" id="CHEBI:58018"/>
        <dbReference type="ChEBI" id="CHEBI:58337"/>
        <dbReference type="EC" id="3.5.4.27"/>
    </reaction>
</comment>
<reference evidence="11 12" key="1">
    <citation type="journal article" date="2019" name="Int. J. Syst. Evol. Microbiol.">
        <title>The Global Catalogue of Microorganisms (GCM) 10K type strain sequencing project: providing services to taxonomists for standard genome sequencing and annotation.</title>
        <authorList>
            <consortium name="The Broad Institute Genomics Platform"/>
            <consortium name="The Broad Institute Genome Sequencing Center for Infectious Disease"/>
            <person name="Wu L."/>
            <person name="Ma J."/>
        </authorList>
    </citation>
    <scope>NUCLEOTIDE SEQUENCE [LARGE SCALE GENOMIC DNA]</scope>
    <source>
        <strain evidence="11 12">CGMCC 1.12121</strain>
    </source>
</reference>
<evidence type="ECO:0000256" key="6">
    <source>
        <dbReference type="ARBA" id="ARBA00022563"/>
    </source>
</evidence>
<evidence type="ECO:0000256" key="3">
    <source>
        <dbReference type="ARBA" id="ARBA00012765"/>
    </source>
</evidence>
<evidence type="ECO:0000256" key="1">
    <source>
        <dbReference type="ARBA" id="ARBA00004496"/>
    </source>
</evidence>
<dbReference type="GO" id="GO:0018759">
    <property type="term" value="F:methenyltetrahydromethanopterin cyclohydrolase activity"/>
    <property type="evidence" value="ECO:0007669"/>
    <property type="project" value="UniProtKB-UniRule"/>
</dbReference>
<dbReference type="GO" id="GO:0006730">
    <property type="term" value="P:one-carbon metabolic process"/>
    <property type="evidence" value="ECO:0007669"/>
    <property type="project" value="UniProtKB-UniRule"/>
</dbReference>
<evidence type="ECO:0000256" key="5">
    <source>
        <dbReference type="ARBA" id="ARBA00022490"/>
    </source>
</evidence>